<dbReference type="InterPro" id="IPR013087">
    <property type="entry name" value="Znf_C2H2_type"/>
</dbReference>
<dbReference type="InterPro" id="IPR036236">
    <property type="entry name" value="Znf_C2H2_sf"/>
</dbReference>
<feature type="domain" description="C2H2-type" evidence="8">
    <location>
        <begin position="344"/>
        <end position="370"/>
    </location>
</feature>
<dbReference type="PANTHER" id="PTHR23235">
    <property type="entry name" value="KRUEPPEL-LIKE TRANSCRIPTION FACTOR"/>
    <property type="match status" value="1"/>
</dbReference>
<name>A0AAV4URE3_CAEEX</name>
<comment type="subcellular location">
    <subcellularLocation>
        <location evidence="1">Nucleus</location>
    </subcellularLocation>
</comment>
<sequence>MKTFGTLTTKQLYLYKSILKSFENPDSIFGNNPQEIPATISHSAEGADFNSLAFTNRTSTLQSSTFSQSTDQERHWDVNSTASTDVRYASSNAVQNENFNYFNSSQSIFFPATQHFENSACTSGVENLKMPFFNAVYTSELNPVQQPRTNNSAFTQRYPNLSFYNQLPPDSPGPSNVLTKYDLTIENFNIWRSMESGKTGMPDFKISRFQEKEYDAVAIARKSNRTEKNKSCASHLNSASLNVQHHGNRYKEKKSRKKIHPCHKIAEVCHESSAVELQKIRKPICEGFSCNVCSKKFPNQSSLDKHILTHTGEKPFPCKICGKRFSLKGNKNVHTLTHYGIKRFQCNTCGKSYTQNQNLLRHKQEHLTDN</sequence>
<evidence type="ECO:0000256" key="4">
    <source>
        <dbReference type="ARBA" id="ARBA00022771"/>
    </source>
</evidence>
<evidence type="ECO:0000313" key="10">
    <source>
        <dbReference type="Proteomes" id="UP001054945"/>
    </source>
</evidence>
<dbReference type="PROSITE" id="PS00028">
    <property type="entry name" value="ZINC_FINGER_C2H2_1"/>
    <property type="match status" value="3"/>
</dbReference>
<keyword evidence="10" id="KW-1185">Reference proteome</keyword>
<dbReference type="GO" id="GO:0008270">
    <property type="term" value="F:zinc ion binding"/>
    <property type="evidence" value="ECO:0007669"/>
    <property type="project" value="UniProtKB-KW"/>
</dbReference>
<dbReference type="PROSITE" id="PS50157">
    <property type="entry name" value="ZINC_FINGER_C2H2_2"/>
    <property type="match status" value="3"/>
</dbReference>
<evidence type="ECO:0000313" key="9">
    <source>
        <dbReference type="EMBL" id="GIY60109.1"/>
    </source>
</evidence>
<evidence type="ECO:0000256" key="6">
    <source>
        <dbReference type="ARBA" id="ARBA00023242"/>
    </source>
</evidence>
<dbReference type="Gene3D" id="3.30.160.60">
    <property type="entry name" value="Classic Zinc Finger"/>
    <property type="match status" value="3"/>
</dbReference>
<evidence type="ECO:0000256" key="2">
    <source>
        <dbReference type="ARBA" id="ARBA00022723"/>
    </source>
</evidence>
<dbReference type="FunFam" id="3.30.160.60:FF:000744">
    <property type="entry name" value="zinc finger E-box-binding homeobox 1"/>
    <property type="match status" value="1"/>
</dbReference>
<gene>
    <name evidence="9" type="ORF">CEXT_193961</name>
</gene>
<dbReference type="EMBL" id="BPLR01013278">
    <property type="protein sequence ID" value="GIY60109.1"/>
    <property type="molecule type" value="Genomic_DNA"/>
</dbReference>
<evidence type="ECO:0000256" key="5">
    <source>
        <dbReference type="ARBA" id="ARBA00022833"/>
    </source>
</evidence>
<keyword evidence="3" id="KW-0677">Repeat</keyword>
<keyword evidence="5" id="KW-0862">Zinc</keyword>
<dbReference type="GO" id="GO:0000978">
    <property type="term" value="F:RNA polymerase II cis-regulatory region sequence-specific DNA binding"/>
    <property type="evidence" value="ECO:0007669"/>
    <property type="project" value="TreeGrafter"/>
</dbReference>
<dbReference type="PANTHER" id="PTHR23235:SF120">
    <property type="entry name" value="KRUPPEL-LIKE FACTOR 15"/>
    <property type="match status" value="1"/>
</dbReference>
<dbReference type="GO" id="GO:0005634">
    <property type="term" value="C:nucleus"/>
    <property type="evidence" value="ECO:0007669"/>
    <property type="project" value="UniProtKB-SubCell"/>
</dbReference>
<dbReference type="GO" id="GO:0000981">
    <property type="term" value="F:DNA-binding transcription factor activity, RNA polymerase II-specific"/>
    <property type="evidence" value="ECO:0007669"/>
    <property type="project" value="TreeGrafter"/>
</dbReference>
<evidence type="ECO:0000259" key="8">
    <source>
        <dbReference type="PROSITE" id="PS50157"/>
    </source>
</evidence>
<dbReference type="Proteomes" id="UP001054945">
    <property type="component" value="Unassembled WGS sequence"/>
</dbReference>
<comment type="caution">
    <text evidence="9">The sequence shown here is derived from an EMBL/GenBank/DDBJ whole genome shotgun (WGS) entry which is preliminary data.</text>
</comment>
<evidence type="ECO:0000256" key="1">
    <source>
        <dbReference type="ARBA" id="ARBA00004123"/>
    </source>
</evidence>
<keyword evidence="4 7" id="KW-0863">Zinc-finger</keyword>
<organism evidence="9 10">
    <name type="scientific">Caerostris extrusa</name>
    <name type="common">Bark spider</name>
    <name type="synonym">Caerostris bankana</name>
    <dbReference type="NCBI Taxonomy" id="172846"/>
    <lineage>
        <taxon>Eukaryota</taxon>
        <taxon>Metazoa</taxon>
        <taxon>Ecdysozoa</taxon>
        <taxon>Arthropoda</taxon>
        <taxon>Chelicerata</taxon>
        <taxon>Arachnida</taxon>
        <taxon>Araneae</taxon>
        <taxon>Araneomorphae</taxon>
        <taxon>Entelegynae</taxon>
        <taxon>Araneoidea</taxon>
        <taxon>Araneidae</taxon>
        <taxon>Caerostris</taxon>
    </lineage>
</organism>
<reference evidence="9 10" key="1">
    <citation type="submission" date="2021-06" db="EMBL/GenBank/DDBJ databases">
        <title>Caerostris extrusa draft genome.</title>
        <authorList>
            <person name="Kono N."/>
            <person name="Arakawa K."/>
        </authorList>
    </citation>
    <scope>NUCLEOTIDE SEQUENCE [LARGE SCALE GENOMIC DNA]</scope>
</reference>
<dbReference type="SMART" id="SM00355">
    <property type="entry name" value="ZnF_C2H2"/>
    <property type="match status" value="3"/>
</dbReference>
<dbReference type="SUPFAM" id="SSF57667">
    <property type="entry name" value="beta-beta-alpha zinc fingers"/>
    <property type="match status" value="2"/>
</dbReference>
<evidence type="ECO:0000256" key="7">
    <source>
        <dbReference type="PROSITE-ProRule" id="PRU00042"/>
    </source>
</evidence>
<feature type="domain" description="C2H2-type" evidence="8">
    <location>
        <begin position="316"/>
        <end position="343"/>
    </location>
</feature>
<proteinExistence type="predicted"/>
<evidence type="ECO:0000256" key="3">
    <source>
        <dbReference type="ARBA" id="ARBA00022737"/>
    </source>
</evidence>
<feature type="domain" description="C2H2-type" evidence="8">
    <location>
        <begin position="288"/>
        <end position="315"/>
    </location>
</feature>
<protein>
    <recommendedName>
        <fullName evidence="8">C2H2-type domain-containing protein</fullName>
    </recommendedName>
</protein>
<accession>A0AAV4URE3</accession>
<keyword evidence="2" id="KW-0479">Metal-binding</keyword>
<dbReference type="AlphaFoldDB" id="A0AAV4URE3"/>
<keyword evidence="6" id="KW-0539">Nucleus</keyword>
<dbReference type="Pfam" id="PF00096">
    <property type="entry name" value="zf-C2H2"/>
    <property type="match status" value="3"/>
</dbReference>
<dbReference type="FunFam" id="3.30.160.60:FF:000100">
    <property type="entry name" value="Zinc finger 45-like"/>
    <property type="match status" value="2"/>
</dbReference>